<accession>A0A538TIV7</accession>
<dbReference type="GO" id="GO:0005975">
    <property type="term" value="P:carbohydrate metabolic process"/>
    <property type="evidence" value="ECO:0007669"/>
    <property type="project" value="InterPro"/>
</dbReference>
<evidence type="ECO:0000259" key="4">
    <source>
        <dbReference type="PROSITE" id="PS51677"/>
    </source>
</evidence>
<evidence type="ECO:0000256" key="2">
    <source>
        <dbReference type="ARBA" id="ARBA00022729"/>
    </source>
</evidence>
<dbReference type="Pfam" id="PF01522">
    <property type="entry name" value="Polysacc_deac_1"/>
    <property type="match status" value="1"/>
</dbReference>
<dbReference type="AlphaFoldDB" id="A0A538TIV7"/>
<evidence type="ECO:0000313" key="6">
    <source>
        <dbReference type="Proteomes" id="UP000317691"/>
    </source>
</evidence>
<gene>
    <name evidence="5" type="ORF">E6K79_09970</name>
</gene>
<dbReference type="GO" id="GO:0005576">
    <property type="term" value="C:extracellular region"/>
    <property type="evidence" value="ECO:0007669"/>
    <property type="project" value="UniProtKB-SubCell"/>
</dbReference>
<dbReference type="PROSITE" id="PS51677">
    <property type="entry name" value="NODB"/>
    <property type="match status" value="1"/>
</dbReference>
<feature type="domain" description="NodB homology" evidence="4">
    <location>
        <begin position="184"/>
        <end position="427"/>
    </location>
</feature>
<dbReference type="InterPro" id="IPR011330">
    <property type="entry name" value="Glyco_hydro/deAcase_b/a-brl"/>
</dbReference>
<dbReference type="EMBL" id="VBOZ01000030">
    <property type="protein sequence ID" value="TMQ63561.1"/>
    <property type="molecule type" value="Genomic_DNA"/>
</dbReference>
<name>A0A538TIV7_UNCEI</name>
<dbReference type="CDD" id="cd10918">
    <property type="entry name" value="CE4_NodB_like_5s_6s"/>
    <property type="match status" value="1"/>
</dbReference>
<dbReference type="PANTHER" id="PTHR34216:SF3">
    <property type="entry name" value="POLY-BETA-1,6-N-ACETYL-D-GLUCOSAMINE N-DEACETYLASE"/>
    <property type="match status" value="1"/>
</dbReference>
<dbReference type="Proteomes" id="UP000317691">
    <property type="component" value="Unassembled WGS sequence"/>
</dbReference>
<keyword evidence="2" id="KW-0732">Signal</keyword>
<dbReference type="InterPro" id="IPR051398">
    <property type="entry name" value="Polysacch_Deacetylase"/>
</dbReference>
<evidence type="ECO:0000256" key="1">
    <source>
        <dbReference type="ARBA" id="ARBA00004613"/>
    </source>
</evidence>
<dbReference type="GO" id="GO:0016810">
    <property type="term" value="F:hydrolase activity, acting on carbon-nitrogen (but not peptide) bonds"/>
    <property type="evidence" value="ECO:0007669"/>
    <property type="project" value="InterPro"/>
</dbReference>
<comment type="caution">
    <text evidence="5">The sequence shown here is derived from an EMBL/GenBank/DDBJ whole genome shotgun (WGS) entry which is preliminary data.</text>
</comment>
<organism evidence="5 6">
    <name type="scientific">Eiseniibacteriota bacterium</name>
    <dbReference type="NCBI Taxonomy" id="2212470"/>
    <lineage>
        <taxon>Bacteria</taxon>
        <taxon>Candidatus Eiseniibacteriota</taxon>
    </lineage>
</organism>
<evidence type="ECO:0000313" key="5">
    <source>
        <dbReference type="EMBL" id="TMQ63561.1"/>
    </source>
</evidence>
<feature type="compositionally biased region" description="Basic and acidic residues" evidence="3">
    <location>
        <begin position="68"/>
        <end position="79"/>
    </location>
</feature>
<comment type="subcellular location">
    <subcellularLocation>
        <location evidence="1">Secreted</location>
    </subcellularLocation>
</comment>
<protein>
    <recommendedName>
        <fullName evidence="4">NodB homology domain-containing protein</fullName>
    </recommendedName>
</protein>
<reference evidence="5 6" key="1">
    <citation type="journal article" date="2019" name="Nat. Microbiol.">
        <title>Mediterranean grassland soil C-N compound turnover is dependent on rainfall and depth, and is mediated by genomically divergent microorganisms.</title>
        <authorList>
            <person name="Diamond S."/>
            <person name="Andeer P.F."/>
            <person name="Li Z."/>
            <person name="Crits-Christoph A."/>
            <person name="Burstein D."/>
            <person name="Anantharaman K."/>
            <person name="Lane K.R."/>
            <person name="Thomas B.C."/>
            <person name="Pan C."/>
            <person name="Northen T.R."/>
            <person name="Banfield J.F."/>
        </authorList>
    </citation>
    <scope>NUCLEOTIDE SEQUENCE [LARGE SCALE GENOMIC DNA]</scope>
    <source>
        <strain evidence="5">WS_9</strain>
    </source>
</reference>
<feature type="region of interest" description="Disordered" evidence="3">
    <location>
        <begin position="1"/>
        <end position="97"/>
    </location>
</feature>
<proteinExistence type="predicted"/>
<dbReference type="InterPro" id="IPR002509">
    <property type="entry name" value="NODB_dom"/>
</dbReference>
<dbReference type="Gene3D" id="3.20.20.370">
    <property type="entry name" value="Glycoside hydrolase/deacetylase"/>
    <property type="match status" value="1"/>
</dbReference>
<dbReference type="PANTHER" id="PTHR34216">
    <property type="match status" value="1"/>
</dbReference>
<evidence type="ECO:0000256" key="3">
    <source>
        <dbReference type="SAM" id="MobiDB-lite"/>
    </source>
</evidence>
<dbReference type="SUPFAM" id="SSF88713">
    <property type="entry name" value="Glycoside hydrolase/deacetylase"/>
    <property type="match status" value="1"/>
</dbReference>
<sequence>MSSPTLPTRPTHRASRRSLGIGSQPPGTRSPRAITKSSERSGLPGCVSGSSSCPKNRHPFSASAPRPVDGDPLPRRRPDQSTFEADPARRVSGENQVKLSRNRLAPIVALEPLLALSRAARAQVQTASLMYHEILPDEDPHDAWTVVRETAFRAQMLYLRERFDILSLDELLRRMREPGRGRRCMAAVTFDDGYKGNRDVVWPLIERLEIPITIFVATGAIEGNTSHWFDRVIAALLSEGAEEIDLRAWGLGTYRPGDAGEGESRWVEIQRALADLKGLPPADLDPAVLDVLRQAGVQGTLPPLPLLSVPDIQEMARSRFVTFGAHSHGHEVLPLLSHDEVHDSVLKSKKLLEEWTGKSVRHFAYPHGMFTPEIAGIVRECGFDSSQATRPGLWRKGDSDLAVPRVAVGRYDSLALFRMRVSGMPGW</sequence>